<dbReference type="RefSeq" id="WP_066398548.1">
    <property type="nucleotide sequence ID" value="NZ_CP015378.1"/>
</dbReference>
<evidence type="ECO:0008006" key="3">
    <source>
        <dbReference type="Google" id="ProtNLM"/>
    </source>
</evidence>
<evidence type="ECO:0000313" key="2">
    <source>
        <dbReference type="Proteomes" id="UP000076623"/>
    </source>
</evidence>
<sequence length="297" mass="34434">MRAGNIYQFKYLSQFRSVKEFNEHKERYLQLYPDQFTHSEFIAFEVLTQFSVVVPGVANAKIATLVSACQGKQGGVSRATFVRMLRKAKTTGFLTVHKTYRSSGGFAHNVFVFQPIDTFMKTQMNYRANSEHHTESRSEEIFTAPETEKLFLNLQNTDKNICLEDNVSALHAPSSTSFENLDYSFVPDTVPQTFIQTVRPFFNLAAEIFTFWEKALMAYRQLNLYQPIEHMTDLVIHAFKTTVFQYKHRKIKTSFIAYYYGTLITMLSAEKRKEHLTDSSVPRYNWLDAENTYSSSL</sequence>
<evidence type="ECO:0000313" key="1">
    <source>
        <dbReference type="EMBL" id="ANC78810.1"/>
    </source>
</evidence>
<dbReference type="Proteomes" id="UP000076623">
    <property type="component" value="Chromosome"/>
</dbReference>
<keyword evidence="2" id="KW-1185">Reference proteome</keyword>
<dbReference type="KEGG" id="fpn:ABE65_019210"/>
<proteinExistence type="predicted"/>
<organism evidence="1 2">
    <name type="scientific">Fictibacillus phosphorivorans</name>
    <dbReference type="NCBI Taxonomy" id="1221500"/>
    <lineage>
        <taxon>Bacteria</taxon>
        <taxon>Bacillati</taxon>
        <taxon>Bacillota</taxon>
        <taxon>Bacilli</taxon>
        <taxon>Bacillales</taxon>
        <taxon>Fictibacillaceae</taxon>
        <taxon>Fictibacillus</taxon>
    </lineage>
</organism>
<protein>
    <recommendedName>
        <fullName evidence="3">Helix-turn-helix domain-containing protein</fullName>
    </recommendedName>
</protein>
<reference evidence="1 2" key="1">
    <citation type="submission" date="2016-04" db="EMBL/GenBank/DDBJ databases">
        <title>Complete genome sequence of Fictibacillus phosphorivorans G25-29, a strain toxic to nematodes.</title>
        <authorList>
            <person name="Zheng Z."/>
        </authorList>
    </citation>
    <scope>NUCLEOTIDE SEQUENCE [LARGE SCALE GENOMIC DNA]</scope>
    <source>
        <strain evidence="1 2">G25-29</strain>
    </source>
</reference>
<dbReference type="EMBL" id="CP015378">
    <property type="protein sequence ID" value="ANC78810.1"/>
    <property type="molecule type" value="Genomic_DNA"/>
</dbReference>
<dbReference type="STRING" id="1221500.ABE65_019210"/>
<gene>
    <name evidence="1" type="ORF">ABE65_019210</name>
</gene>
<dbReference type="AlphaFoldDB" id="A0A160IRD9"/>
<accession>A0A160IRD9</accession>
<name>A0A160IRD9_9BACL</name>